<evidence type="ECO:0000313" key="3">
    <source>
        <dbReference type="Proteomes" id="UP000277580"/>
    </source>
</evidence>
<organism evidence="2 3">
    <name type="scientific">Morchella conica CCBAS932</name>
    <dbReference type="NCBI Taxonomy" id="1392247"/>
    <lineage>
        <taxon>Eukaryota</taxon>
        <taxon>Fungi</taxon>
        <taxon>Dikarya</taxon>
        <taxon>Ascomycota</taxon>
        <taxon>Pezizomycotina</taxon>
        <taxon>Pezizomycetes</taxon>
        <taxon>Pezizales</taxon>
        <taxon>Morchellaceae</taxon>
        <taxon>Morchella</taxon>
    </lineage>
</organism>
<evidence type="ECO:0000313" key="2">
    <source>
        <dbReference type="EMBL" id="RPB14607.1"/>
    </source>
</evidence>
<keyword evidence="3" id="KW-1185">Reference proteome</keyword>
<feature type="region of interest" description="Disordered" evidence="1">
    <location>
        <begin position="38"/>
        <end position="130"/>
    </location>
</feature>
<gene>
    <name evidence="2" type="ORF">P167DRAFT_543732</name>
</gene>
<proteinExistence type="predicted"/>
<dbReference type="EMBL" id="ML119117">
    <property type="protein sequence ID" value="RPB14607.1"/>
    <property type="molecule type" value="Genomic_DNA"/>
</dbReference>
<feature type="compositionally biased region" description="Low complexity" evidence="1">
    <location>
        <begin position="84"/>
        <end position="94"/>
    </location>
</feature>
<reference evidence="2 3" key="1">
    <citation type="journal article" date="2018" name="Nat. Ecol. Evol.">
        <title>Pezizomycetes genomes reveal the molecular basis of ectomycorrhizal truffle lifestyle.</title>
        <authorList>
            <person name="Murat C."/>
            <person name="Payen T."/>
            <person name="Noel B."/>
            <person name="Kuo A."/>
            <person name="Morin E."/>
            <person name="Chen J."/>
            <person name="Kohler A."/>
            <person name="Krizsan K."/>
            <person name="Balestrini R."/>
            <person name="Da Silva C."/>
            <person name="Montanini B."/>
            <person name="Hainaut M."/>
            <person name="Levati E."/>
            <person name="Barry K.W."/>
            <person name="Belfiori B."/>
            <person name="Cichocki N."/>
            <person name="Clum A."/>
            <person name="Dockter R.B."/>
            <person name="Fauchery L."/>
            <person name="Guy J."/>
            <person name="Iotti M."/>
            <person name="Le Tacon F."/>
            <person name="Lindquist E.A."/>
            <person name="Lipzen A."/>
            <person name="Malagnac F."/>
            <person name="Mello A."/>
            <person name="Molinier V."/>
            <person name="Miyauchi S."/>
            <person name="Poulain J."/>
            <person name="Riccioni C."/>
            <person name="Rubini A."/>
            <person name="Sitrit Y."/>
            <person name="Splivallo R."/>
            <person name="Traeger S."/>
            <person name="Wang M."/>
            <person name="Zifcakova L."/>
            <person name="Wipf D."/>
            <person name="Zambonelli A."/>
            <person name="Paolocci F."/>
            <person name="Nowrousian M."/>
            <person name="Ottonello S."/>
            <person name="Baldrian P."/>
            <person name="Spatafora J.W."/>
            <person name="Henrissat B."/>
            <person name="Nagy L.G."/>
            <person name="Aury J.M."/>
            <person name="Wincker P."/>
            <person name="Grigoriev I.V."/>
            <person name="Bonfante P."/>
            <person name="Martin F.M."/>
        </authorList>
    </citation>
    <scope>NUCLEOTIDE SEQUENCE [LARGE SCALE GENOMIC DNA]</scope>
    <source>
        <strain evidence="2 3">CCBAS932</strain>
    </source>
</reference>
<name>A0A3N4KVP0_9PEZI</name>
<sequence>MATPIDTCPACFEPLPPARPPSYSKRVYRAFRNTPHKVKKAKYKHGNQKDYAITDTDPRYGTLPSPYDISDDEDAPAPAVSHTAVDAPVAPVAPINGGGCKDVDVDSGANSDANSGAEEASDDDGEEEED</sequence>
<dbReference type="Proteomes" id="UP000277580">
    <property type="component" value="Unassembled WGS sequence"/>
</dbReference>
<protein>
    <submittedName>
        <fullName evidence="2">Uncharacterized protein</fullName>
    </submittedName>
</protein>
<feature type="compositionally biased region" description="Acidic residues" evidence="1">
    <location>
        <begin position="119"/>
        <end position="130"/>
    </location>
</feature>
<dbReference type="InParanoid" id="A0A3N4KVP0"/>
<accession>A0A3N4KVP0</accession>
<evidence type="ECO:0000256" key="1">
    <source>
        <dbReference type="SAM" id="MobiDB-lite"/>
    </source>
</evidence>
<dbReference type="AlphaFoldDB" id="A0A3N4KVP0"/>